<keyword evidence="3" id="KW-1185">Reference proteome</keyword>
<keyword evidence="1" id="KW-1133">Transmembrane helix</keyword>
<proteinExistence type="predicted"/>
<protein>
    <submittedName>
        <fullName evidence="2">Uncharacterized protein</fullName>
    </submittedName>
</protein>
<evidence type="ECO:0000313" key="3">
    <source>
        <dbReference type="Proteomes" id="UP001172673"/>
    </source>
</evidence>
<accession>A0AA38TXH3</accession>
<dbReference type="Proteomes" id="UP001172673">
    <property type="component" value="Unassembled WGS sequence"/>
</dbReference>
<evidence type="ECO:0000256" key="1">
    <source>
        <dbReference type="SAM" id="Phobius"/>
    </source>
</evidence>
<feature type="transmembrane region" description="Helical" evidence="1">
    <location>
        <begin position="65"/>
        <end position="86"/>
    </location>
</feature>
<keyword evidence="1" id="KW-0812">Transmembrane</keyword>
<comment type="caution">
    <text evidence="2">The sequence shown here is derived from an EMBL/GenBank/DDBJ whole genome shotgun (WGS) entry which is preliminary data.</text>
</comment>
<reference evidence="2" key="1">
    <citation type="submission" date="2022-10" db="EMBL/GenBank/DDBJ databases">
        <title>Culturing micro-colonial fungi from biological soil crusts in the Mojave desert and describing Neophaeococcomyces mojavensis, and introducing the new genera and species Taxawa tesnikishii.</title>
        <authorList>
            <person name="Kurbessoian T."/>
            <person name="Stajich J.E."/>
        </authorList>
    </citation>
    <scope>NUCLEOTIDE SEQUENCE</scope>
    <source>
        <strain evidence="2">TK_41</strain>
    </source>
</reference>
<dbReference type="AlphaFoldDB" id="A0AA38TXH3"/>
<organism evidence="2 3">
    <name type="scientific">Cladophialophora chaetospira</name>
    <dbReference type="NCBI Taxonomy" id="386627"/>
    <lineage>
        <taxon>Eukaryota</taxon>
        <taxon>Fungi</taxon>
        <taxon>Dikarya</taxon>
        <taxon>Ascomycota</taxon>
        <taxon>Pezizomycotina</taxon>
        <taxon>Eurotiomycetes</taxon>
        <taxon>Chaetothyriomycetidae</taxon>
        <taxon>Chaetothyriales</taxon>
        <taxon>Herpotrichiellaceae</taxon>
        <taxon>Cladophialophora</taxon>
    </lineage>
</organism>
<keyword evidence="1" id="KW-0472">Membrane</keyword>
<evidence type="ECO:0000313" key="2">
    <source>
        <dbReference type="EMBL" id="KAJ9602075.1"/>
    </source>
</evidence>
<gene>
    <name evidence="2" type="ORF">H2200_013435</name>
</gene>
<name>A0AA38TXH3_9EURO</name>
<sequence>MSVQMEPVSRATEEYSPFIKAHQQQYGRPQQHSRFNRSDFLYLGSSLVCLCLGLVSVFVSRTATWLGQTNQLVIVGFLLSVMAWCFQGPAQKVLVAAEISRGSSTIQNLENIVQMKVLGRHRSLATRLNIVFLLGIPIGLSAAYKQFIGGMTVTTGSTTQKIAFGPTPPPDTDNIGWGLSLFSSTMRPWWSNPEYPASYGYSLATVTKSKTALLDSPLSHEISRLRGSVRGDQIQLVTANVSAVEARLVAAWDEGKMTLGTLSTLQNSMNVTQCNDLPTASCTLASLFSSYFQCIWTHQATFLFSSPWTVGMAVGPCVCPQGGVNGCYSNKLIIVSRAEVEFDNATSAQVYPIAGQALEITLQRYQGVWNVTQDTTSLVRAIPLETGGLANASYNFENAQHLAIDDIYYGLQDSYLPMASEFNWNNFHAPDSVKATTADVSTDTTFAATMVWSRMATHVGPTSKESLFADVEHTLRYTIPVGIQIYTQTLKRHWALAMVLAIYPVLTLSTILFRTIWLGFVPVSDGFGVVSLLAAVKPEGLTLLKGAGYSGKLKTPIHSIFSVTGNDGQRRLQFELIKNKGIIDRKGISKNSLEGKDRIY</sequence>
<dbReference type="EMBL" id="JAPDRK010000029">
    <property type="protein sequence ID" value="KAJ9602075.1"/>
    <property type="molecule type" value="Genomic_DNA"/>
</dbReference>
<feature type="transmembrane region" description="Helical" evidence="1">
    <location>
        <begin position="40"/>
        <end position="59"/>
    </location>
</feature>
<feature type="transmembrane region" description="Helical" evidence="1">
    <location>
        <begin position="124"/>
        <end position="144"/>
    </location>
</feature>